<sequence length="195" mass="20631">MDRVRILFGAPSSTSTSVTSSVEAAVAAVSIKMPKGTAAPKEDTMSDMSFGCKSLTKVQRLYGFAICFCAGYLINLMSTFVLLGGSRNGAKFGILYSIGSLVSLCGSGFLAGPAEQVKSMANPVRRAATAIYLCSIVFVLVIAVTNPQLGLLILFLAMVQFGAAVWYVVAYNASYIPYGRKLLKTFGSKCLGSMQ</sequence>
<evidence type="ECO:0000256" key="4">
    <source>
        <dbReference type="ARBA" id="ARBA00022927"/>
    </source>
</evidence>
<evidence type="ECO:0000313" key="10">
    <source>
        <dbReference type="Proteomes" id="UP000469452"/>
    </source>
</evidence>
<comment type="subcellular location">
    <subcellularLocation>
        <location evidence="1 8">Membrane</location>
        <topology evidence="1 8">Multi-pass membrane protein</topology>
    </subcellularLocation>
</comment>
<protein>
    <recommendedName>
        <fullName evidence="8">Vesicle transport protein</fullName>
    </recommendedName>
</protein>
<dbReference type="InterPro" id="IPR011691">
    <property type="entry name" value="Vesicle_transpt_SFT2"/>
</dbReference>
<feature type="transmembrane region" description="Helical" evidence="8">
    <location>
        <begin position="149"/>
        <end position="171"/>
    </location>
</feature>
<evidence type="ECO:0000256" key="6">
    <source>
        <dbReference type="ARBA" id="ARBA00023136"/>
    </source>
</evidence>
<dbReference type="GO" id="GO:0016192">
    <property type="term" value="P:vesicle-mediated transport"/>
    <property type="evidence" value="ECO:0007669"/>
    <property type="project" value="InterPro"/>
</dbReference>
<reference evidence="9 10" key="1">
    <citation type="submission" date="2019-06" db="EMBL/GenBank/DDBJ databases">
        <title>Genomics analysis of Aphanomyces spp. identifies a new class of oomycete effector associated with host adaptation.</title>
        <authorList>
            <person name="Gaulin E."/>
        </authorList>
    </citation>
    <scope>NUCLEOTIDE SEQUENCE [LARGE SCALE GENOMIC DNA]</scope>
    <source>
        <strain evidence="9 10">E</strain>
    </source>
</reference>
<organism evidence="9 10">
    <name type="scientific">Aphanomyces astaci</name>
    <name type="common">Crayfish plague agent</name>
    <dbReference type="NCBI Taxonomy" id="112090"/>
    <lineage>
        <taxon>Eukaryota</taxon>
        <taxon>Sar</taxon>
        <taxon>Stramenopiles</taxon>
        <taxon>Oomycota</taxon>
        <taxon>Saprolegniomycetes</taxon>
        <taxon>Saprolegniales</taxon>
        <taxon>Verrucalvaceae</taxon>
        <taxon>Aphanomyces</taxon>
    </lineage>
</organism>
<dbReference type="VEuPathDB" id="FungiDB:H257_00451"/>
<evidence type="ECO:0000256" key="1">
    <source>
        <dbReference type="ARBA" id="ARBA00004141"/>
    </source>
</evidence>
<feature type="transmembrane region" description="Helical" evidence="8">
    <location>
        <begin position="61"/>
        <end position="82"/>
    </location>
</feature>
<keyword evidence="2 8" id="KW-0813">Transport</keyword>
<evidence type="ECO:0000256" key="3">
    <source>
        <dbReference type="ARBA" id="ARBA00022692"/>
    </source>
</evidence>
<accession>A0A6A4Z7V6</accession>
<feature type="transmembrane region" description="Helical" evidence="8">
    <location>
        <begin position="94"/>
        <end position="112"/>
    </location>
</feature>
<feature type="transmembrane region" description="Helical" evidence="8">
    <location>
        <begin position="124"/>
        <end position="143"/>
    </location>
</feature>
<dbReference type="GO" id="GO:0012505">
    <property type="term" value="C:endomembrane system"/>
    <property type="evidence" value="ECO:0007669"/>
    <property type="project" value="UniProtKB-ARBA"/>
</dbReference>
<dbReference type="AlphaFoldDB" id="A0A6A4Z7V6"/>
<evidence type="ECO:0000256" key="2">
    <source>
        <dbReference type="ARBA" id="ARBA00022448"/>
    </source>
</evidence>
<keyword evidence="6 8" id="KW-0472">Membrane</keyword>
<evidence type="ECO:0000256" key="7">
    <source>
        <dbReference type="ARBA" id="ARBA00025800"/>
    </source>
</evidence>
<dbReference type="GO" id="GO:0005737">
    <property type="term" value="C:cytoplasm"/>
    <property type="evidence" value="ECO:0007669"/>
    <property type="project" value="UniProtKB-ARBA"/>
</dbReference>
<dbReference type="Pfam" id="PF04178">
    <property type="entry name" value="Got1"/>
    <property type="match status" value="1"/>
</dbReference>
<keyword evidence="4 8" id="KW-0653">Protein transport</keyword>
<proteinExistence type="inferred from homology"/>
<name>A0A6A4Z7V6_APHAT</name>
<keyword evidence="3 8" id="KW-0812">Transmembrane</keyword>
<evidence type="ECO:0000256" key="8">
    <source>
        <dbReference type="RuleBase" id="RU363111"/>
    </source>
</evidence>
<dbReference type="Proteomes" id="UP000469452">
    <property type="component" value="Unassembled WGS sequence"/>
</dbReference>
<comment type="caution">
    <text evidence="9">The sequence shown here is derived from an EMBL/GenBank/DDBJ whole genome shotgun (WGS) entry which is preliminary data.</text>
</comment>
<evidence type="ECO:0000256" key="5">
    <source>
        <dbReference type="ARBA" id="ARBA00022989"/>
    </source>
</evidence>
<dbReference type="GO" id="GO:0015031">
    <property type="term" value="P:protein transport"/>
    <property type="evidence" value="ECO:0007669"/>
    <property type="project" value="UniProtKB-KW"/>
</dbReference>
<dbReference type="InterPro" id="IPR007305">
    <property type="entry name" value="Vesicle_transpt_Got1/SFT2"/>
</dbReference>
<evidence type="ECO:0000313" key="9">
    <source>
        <dbReference type="EMBL" id="KAF0703454.1"/>
    </source>
</evidence>
<comment type="function">
    <text evidence="8">May be involved in fusion of retrograde transport vesicles derived from an endocytic compartment with the Golgi complex.</text>
</comment>
<dbReference type="GO" id="GO:0016020">
    <property type="term" value="C:membrane"/>
    <property type="evidence" value="ECO:0007669"/>
    <property type="project" value="UniProtKB-SubCell"/>
</dbReference>
<dbReference type="EMBL" id="VJMI01020751">
    <property type="protein sequence ID" value="KAF0703454.1"/>
    <property type="molecule type" value="Genomic_DNA"/>
</dbReference>
<comment type="similarity">
    <text evidence="7 8">Belongs to the SFT2 family.</text>
</comment>
<dbReference type="PANTHER" id="PTHR23137">
    <property type="entry name" value="VESICLE TRANSPORT PROTEIN-RELATED"/>
    <property type="match status" value="1"/>
</dbReference>
<dbReference type="PANTHER" id="PTHR23137:SF6">
    <property type="entry name" value="VESICLE TRANSPORT PROTEIN"/>
    <property type="match status" value="1"/>
</dbReference>
<keyword evidence="5 8" id="KW-1133">Transmembrane helix</keyword>
<gene>
    <name evidence="9" type="ORF">AaE_015365</name>
</gene>